<keyword evidence="1" id="KW-0472">Membrane</keyword>
<name>A0ABR4APW5_9LECA</name>
<accession>A0ABR4APW5</accession>
<organism evidence="2 3">
    <name type="scientific">Stereocaulon virgatum</name>
    <dbReference type="NCBI Taxonomy" id="373712"/>
    <lineage>
        <taxon>Eukaryota</taxon>
        <taxon>Fungi</taxon>
        <taxon>Dikarya</taxon>
        <taxon>Ascomycota</taxon>
        <taxon>Pezizomycotina</taxon>
        <taxon>Lecanoromycetes</taxon>
        <taxon>OSLEUM clade</taxon>
        <taxon>Lecanoromycetidae</taxon>
        <taxon>Lecanorales</taxon>
        <taxon>Lecanorineae</taxon>
        <taxon>Stereocaulaceae</taxon>
        <taxon>Stereocaulon</taxon>
    </lineage>
</organism>
<dbReference type="Proteomes" id="UP001590950">
    <property type="component" value="Unassembled WGS sequence"/>
</dbReference>
<evidence type="ECO:0000256" key="1">
    <source>
        <dbReference type="SAM" id="Phobius"/>
    </source>
</evidence>
<feature type="transmembrane region" description="Helical" evidence="1">
    <location>
        <begin position="87"/>
        <end position="113"/>
    </location>
</feature>
<evidence type="ECO:0000313" key="2">
    <source>
        <dbReference type="EMBL" id="KAL2047574.1"/>
    </source>
</evidence>
<feature type="transmembrane region" description="Helical" evidence="1">
    <location>
        <begin position="56"/>
        <end position="81"/>
    </location>
</feature>
<proteinExistence type="predicted"/>
<feature type="transmembrane region" description="Helical" evidence="1">
    <location>
        <begin position="17"/>
        <end position="36"/>
    </location>
</feature>
<evidence type="ECO:0000313" key="3">
    <source>
        <dbReference type="Proteomes" id="UP001590950"/>
    </source>
</evidence>
<keyword evidence="3" id="KW-1185">Reference proteome</keyword>
<gene>
    <name evidence="2" type="ORF">N7G274_000615</name>
</gene>
<keyword evidence="1" id="KW-0812">Transmembrane</keyword>
<reference evidence="2 3" key="1">
    <citation type="submission" date="2024-09" db="EMBL/GenBank/DDBJ databases">
        <title>Rethinking Asexuality: The Enigmatic Case of Functional Sexual Genes in Lepraria (Stereocaulaceae).</title>
        <authorList>
            <person name="Doellman M."/>
            <person name="Sun Y."/>
            <person name="Barcenas-Pena A."/>
            <person name="Lumbsch H.T."/>
            <person name="Grewe F."/>
        </authorList>
    </citation>
    <scope>NUCLEOTIDE SEQUENCE [LARGE SCALE GENOMIC DNA]</scope>
    <source>
        <strain evidence="2 3">Mercado 3170</strain>
    </source>
</reference>
<keyword evidence="1" id="KW-1133">Transmembrane helix</keyword>
<dbReference type="EMBL" id="JBEFKJ010000002">
    <property type="protein sequence ID" value="KAL2047574.1"/>
    <property type="molecule type" value="Genomic_DNA"/>
</dbReference>
<comment type="caution">
    <text evidence="2">The sequence shown here is derived from an EMBL/GenBank/DDBJ whole genome shotgun (WGS) entry which is preliminary data.</text>
</comment>
<sequence>MRGATHLTFTQAKAIDVMWQLFVGAGGRFVMAWVAYKIFMDGLTRQLERTSVSYRVYASMTFDTNSLFSVWYALTAVYYFRGWRSKIFLAWFCLSTVYILGFPTLISATAGYLTPSIAGFKWTDNTFFTSDSSHLTSCFDISGVALIGLQNGTIVQGPPEIQQTYPMFYALLNLTIHHPPILYDATNTTRPYFSNDYAQIDHTDLNFTTNFTLDGQFYLFHNYDFFRYSETSSPGITSSYCYNNETFSQGFLEAAAECLPDNYFVWGFSSLLVYIVICLHIIWTLGTYLVWLDANVYSALCRSGRKIRGQYRAAIDLSEAMGEALGKETCAYSDAELSRELQRQPGIRYYSTDAQSGDVSHIGLSSRRVGGIEFNSTKLYGMHTDDQ</sequence>
<feature type="transmembrane region" description="Helical" evidence="1">
    <location>
        <begin position="271"/>
        <end position="291"/>
    </location>
</feature>
<protein>
    <submittedName>
        <fullName evidence="2">Uncharacterized protein</fullName>
    </submittedName>
</protein>